<name>A0A438G9D0_VITVI</name>
<dbReference type="PANTHER" id="PTHR31923">
    <property type="entry name" value="BSD DOMAIN-CONTAINING PROTEIN"/>
    <property type="match status" value="1"/>
</dbReference>
<evidence type="ECO:0000313" key="2">
    <source>
        <dbReference type="EMBL" id="RVW68812.1"/>
    </source>
</evidence>
<dbReference type="AlphaFoldDB" id="A0A438G9D0"/>
<sequence>MDLSSWLRGNIKKTRKSDSVKRQEEVLGVTDQLIDTVKSFSFHTFKNFPLQDDHGINGGDNSQATSTNIGKDLSEWQERHAMLVLSKVKVQAYFTLHFHTVTATNGYESPSCARIWWKPWVVAQVPWILTRSGCLLMADAEGNSPTLSKDGGSCLIRLKRKGGYLFPFLLLFLLKWLAGWHMNCPIGSWVLA</sequence>
<keyword evidence="1" id="KW-0472">Membrane</keyword>
<comment type="caution">
    <text evidence="2">The sequence shown here is derived from an EMBL/GenBank/DDBJ whole genome shotgun (WGS) entry which is preliminary data.</text>
</comment>
<reference evidence="2 3" key="1">
    <citation type="journal article" date="2018" name="PLoS Genet.">
        <title>Population sequencing reveals clonal diversity and ancestral inbreeding in the grapevine cultivar Chardonnay.</title>
        <authorList>
            <person name="Roach M.J."/>
            <person name="Johnson D.L."/>
            <person name="Bohlmann J."/>
            <person name="van Vuuren H.J."/>
            <person name="Jones S.J."/>
            <person name="Pretorius I.S."/>
            <person name="Schmidt S.A."/>
            <person name="Borneman A.R."/>
        </authorList>
    </citation>
    <scope>NUCLEOTIDE SEQUENCE [LARGE SCALE GENOMIC DNA]</scope>
    <source>
        <strain evidence="3">cv. Chardonnay</strain>
        <tissue evidence="2">Leaf</tissue>
    </source>
</reference>
<dbReference type="Proteomes" id="UP000288805">
    <property type="component" value="Unassembled WGS sequence"/>
</dbReference>
<organism evidence="2 3">
    <name type="scientific">Vitis vinifera</name>
    <name type="common">Grape</name>
    <dbReference type="NCBI Taxonomy" id="29760"/>
    <lineage>
        <taxon>Eukaryota</taxon>
        <taxon>Viridiplantae</taxon>
        <taxon>Streptophyta</taxon>
        <taxon>Embryophyta</taxon>
        <taxon>Tracheophyta</taxon>
        <taxon>Spermatophyta</taxon>
        <taxon>Magnoliopsida</taxon>
        <taxon>eudicotyledons</taxon>
        <taxon>Gunneridae</taxon>
        <taxon>Pentapetalae</taxon>
        <taxon>rosids</taxon>
        <taxon>Vitales</taxon>
        <taxon>Vitaceae</taxon>
        <taxon>Viteae</taxon>
        <taxon>Vitis</taxon>
    </lineage>
</organism>
<proteinExistence type="predicted"/>
<dbReference type="EMBL" id="QGNW01000518">
    <property type="protein sequence ID" value="RVW68812.1"/>
    <property type="molecule type" value="Genomic_DNA"/>
</dbReference>
<evidence type="ECO:0000313" key="3">
    <source>
        <dbReference type="Proteomes" id="UP000288805"/>
    </source>
</evidence>
<gene>
    <name evidence="2" type="ORF">CK203_062247</name>
</gene>
<evidence type="ECO:0000256" key="1">
    <source>
        <dbReference type="SAM" id="Phobius"/>
    </source>
</evidence>
<protein>
    <submittedName>
        <fullName evidence="2">Uncharacterized protein</fullName>
    </submittedName>
</protein>
<accession>A0A438G9D0</accession>
<feature type="transmembrane region" description="Helical" evidence="1">
    <location>
        <begin position="164"/>
        <end position="182"/>
    </location>
</feature>
<dbReference type="PANTHER" id="PTHR31923:SF3">
    <property type="entry name" value="BSD DOMAIN-CONTAINING PROTEIN"/>
    <property type="match status" value="1"/>
</dbReference>
<keyword evidence="1" id="KW-1133">Transmembrane helix</keyword>
<keyword evidence="1" id="KW-0812">Transmembrane</keyword>